<evidence type="ECO:0000313" key="4">
    <source>
        <dbReference type="Proteomes" id="UP000515156"/>
    </source>
</evidence>
<dbReference type="InterPro" id="IPR026708">
    <property type="entry name" value="CSPP1"/>
</dbReference>
<dbReference type="PANTHER" id="PTHR21616">
    <property type="entry name" value="CENTROSOME SPINDLE POLE ASSOCIATED PROTEIN"/>
    <property type="match status" value="1"/>
</dbReference>
<feature type="compositionally biased region" description="Basic and acidic residues" evidence="2">
    <location>
        <begin position="398"/>
        <end position="412"/>
    </location>
</feature>
<accession>A0A6P7Z5X3</accession>
<dbReference type="GO" id="GO:0005874">
    <property type="term" value="C:microtubule"/>
    <property type="evidence" value="ECO:0007669"/>
    <property type="project" value="InterPro"/>
</dbReference>
<protein>
    <submittedName>
        <fullName evidence="5">Centrosome and spindle pole-associated protein 1 isoform X1</fullName>
    </submittedName>
</protein>
<feature type="domain" description="Centrosome and spindle pole-associated protein 1 C-terminal" evidence="3">
    <location>
        <begin position="1035"/>
        <end position="1089"/>
    </location>
</feature>
<dbReference type="GO" id="GO:0000922">
    <property type="term" value="C:spindle pole"/>
    <property type="evidence" value="ECO:0007669"/>
    <property type="project" value="InterPro"/>
</dbReference>
<keyword evidence="4" id="KW-1185">Reference proteome</keyword>
<dbReference type="PANTHER" id="PTHR21616:SF2">
    <property type="entry name" value="CENTROSOME AND SPINDLE POLE-ASSOCIATED PROTEIN 1"/>
    <property type="match status" value="1"/>
</dbReference>
<evidence type="ECO:0000256" key="1">
    <source>
        <dbReference type="SAM" id="Coils"/>
    </source>
</evidence>
<dbReference type="CTD" id="79848"/>
<dbReference type="RefSeq" id="XP_030071129.1">
    <property type="nucleotide sequence ID" value="XM_030215269.1"/>
</dbReference>
<reference evidence="5" key="1">
    <citation type="submission" date="2025-08" db="UniProtKB">
        <authorList>
            <consortium name="RefSeq"/>
        </authorList>
    </citation>
    <scope>IDENTIFICATION</scope>
</reference>
<dbReference type="GO" id="GO:0032467">
    <property type="term" value="P:positive regulation of cytokinesis"/>
    <property type="evidence" value="ECO:0007669"/>
    <property type="project" value="InterPro"/>
</dbReference>
<feature type="compositionally biased region" description="Polar residues" evidence="2">
    <location>
        <begin position="924"/>
        <end position="944"/>
    </location>
</feature>
<feature type="region of interest" description="Disordered" evidence="2">
    <location>
        <begin position="441"/>
        <end position="470"/>
    </location>
</feature>
<dbReference type="InterPro" id="IPR058191">
    <property type="entry name" value="CSPP1_C"/>
</dbReference>
<feature type="region of interest" description="Disordered" evidence="2">
    <location>
        <begin position="13"/>
        <end position="37"/>
    </location>
</feature>
<feature type="coiled-coil region" evidence="1">
    <location>
        <begin position="149"/>
        <end position="176"/>
    </location>
</feature>
<feature type="compositionally biased region" description="Basic and acidic residues" evidence="2">
    <location>
        <begin position="806"/>
        <end position="902"/>
    </location>
</feature>
<feature type="region of interest" description="Disordered" evidence="2">
    <location>
        <begin position="806"/>
        <end position="960"/>
    </location>
</feature>
<gene>
    <name evidence="5" type="primary">CSPP1</name>
</gene>
<feature type="compositionally biased region" description="Basic and acidic residues" evidence="2">
    <location>
        <begin position="504"/>
        <end position="515"/>
    </location>
</feature>
<sequence>MGEDLDQFIEDQKAKLAHDRADLERDPPYMEIRSKNDEPLSVSDKLILMAKENIPPNIQPKKEINQLSLTHEEDYGTSLPLGEEYERKKHKLKEELRQDYRQYLSEGYSQAKRKKNFRSTGEVDACTRGLSLPIAERLSAKERLRIERNKEYNQFLREKEDENEKLRLARHRYAQRKRIEKPVAVPEVKPEPYTQAQSYWREVEPPKKDAYTSMEVYEELLNRRRQEEDRYQKQEGGAEIWDRSFSRKTEEELSRQHDNKADVHGRRRRIIKDQDVDRRQVRLEWDFEPNEEVYARRRHEIDAKERRHETNAKDRRPLRYNYLSERAPPVPRDRDENYGYDPEHASYFQVQRREHRPQNDIPEREPPVDYKDDFREWTKRPVSVTGKARYQIENSFPTKERSKSAAMKEDNSHISGLPIGVQDEVALQKRKETYRQELMEQMAEQQRNKRREKELELRVAASGASDPEKLPDRLKQLGAVKPWQQAPVQNIPSHPSVRGCIPSYEREKAPPEKPRVAFQPSLPDGAMHGSSFAAGTVPALNEEFHRGLSSTLGEIMAPRITALPPPPVPVLTENYRTPYDDAYYFYGARNPLDPSLAQYSPGSMGLPPPALASIPNQPVIQAQPVHPTGQKTTAAACLGIFPEDKPRLSKEAIMCYQEDLQQQIRERNERRRRDKEERERLDAKLEADMKQYNPWGKSGGGAPLRDGKGNLITDLNKMHKQNEDAYHNPDARAYEDKRAVVSVDLSLATPRIENLEASTNKISGFSFANSSPFARGNIFGEAPTEQQLQQQELYKEFLRLQIAEKRRREEEEHERIKREEEREEKRLAEQRAKLQREYEEEQEKKRRNEEEQRLKNEELMRSAEERRKEAERKRKEEEQKQEEDLRQYYERESKSTRVEQEIPRQPSPVIPTLQSKVSPRVQRPPSSASQLSVLAQDQAYSRAQSPPVPARRNQLRANEERKSVISELAELRKQLRSEQRRLEGRLLEVDREDESSPVTQSKKREKSAVDVFDMARLRMQAPVRRPLSKNADTVNIENIREFNELKYRDSETRQDVRLMFPDPPKDDQTLEIQQQALLREQQKRLNRMKRRVEMTDDFDEPSPTSRLRDVGMFTDRSNRVLKTSLLDSESAFIDTNGEPFTIATEVNKPHQPLSARERRRYKTEGLDLEENILPSAPPLQQPDNFSLHSVSSLNIEQLQTKNKERIRRLNELQNSVSTGEVSSLEDADDILKRATLRDIHRSPSVDTVATEPWLRPETSSTLKRFITGQSSQEQLSGENGSTFNWQGLSTAHG</sequence>
<proteinExistence type="predicted"/>
<feature type="region of interest" description="Disordered" evidence="2">
    <location>
        <begin position="502"/>
        <end position="530"/>
    </location>
</feature>
<dbReference type="GeneID" id="115478052"/>
<evidence type="ECO:0000313" key="5">
    <source>
        <dbReference type="RefSeq" id="XP_030071129.1"/>
    </source>
</evidence>
<dbReference type="InParanoid" id="A0A6P7Z5X3"/>
<feature type="region of interest" description="Disordered" evidence="2">
    <location>
        <begin position="1268"/>
        <end position="1293"/>
    </location>
</feature>
<feature type="coiled-coil region" evidence="1">
    <location>
        <begin position="657"/>
        <end position="684"/>
    </location>
</feature>
<dbReference type="OrthoDB" id="10044099at2759"/>
<evidence type="ECO:0000259" key="3">
    <source>
        <dbReference type="Pfam" id="PF24578"/>
    </source>
</evidence>
<dbReference type="FunCoup" id="A0A6P7Z5X3">
    <property type="interactions" value="1413"/>
</dbReference>
<feature type="region of interest" description="Disordered" evidence="2">
    <location>
        <begin position="395"/>
        <end position="417"/>
    </location>
</feature>
<name>A0A6P7Z5X3_9AMPH</name>
<keyword evidence="1" id="KW-0175">Coiled coil</keyword>
<evidence type="ECO:0000256" key="2">
    <source>
        <dbReference type="SAM" id="MobiDB-lite"/>
    </source>
</evidence>
<dbReference type="GO" id="GO:0005813">
    <property type="term" value="C:centrosome"/>
    <property type="evidence" value="ECO:0007669"/>
    <property type="project" value="InterPro"/>
</dbReference>
<organism evidence="4 5">
    <name type="scientific">Microcaecilia unicolor</name>
    <dbReference type="NCBI Taxonomy" id="1415580"/>
    <lineage>
        <taxon>Eukaryota</taxon>
        <taxon>Metazoa</taxon>
        <taxon>Chordata</taxon>
        <taxon>Craniata</taxon>
        <taxon>Vertebrata</taxon>
        <taxon>Euteleostomi</taxon>
        <taxon>Amphibia</taxon>
        <taxon>Gymnophiona</taxon>
        <taxon>Siphonopidae</taxon>
        <taxon>Microcaecilia</taxon>
    </lineage>
</organism>
<dbReference type="KEGG" id="muo:115478052"/>
<dbReference type="Pfam" id="PF24578">
    <property type="entry name" value="CSPP1_C"/>
    <property type="match status" value="1"/>
</dbReference>
<feature type="compositionally biased region" description="Basic and acidic residues" evidence="2">
    <location>
        <begin position="356"/>
        <end position="369"/>
    </location>
</feature>
<feature type="region of interest" description="Disordered" evidence="2">
    <location>
        <begin position="350"/>
        <end position="369"/>
    </location>
</feature>
<dbReference type="Proteomes" id="UP000515156">
    <property type="component" value="Chromosome 1"/>
</dbReference>